<keyword evidence="1" id="KW-0812">Transmembrane</keyword>
<keyword evidence="1" id="KW-1133">Transmembrane helix</keyword>
<evidence type="ECO:0000256" key="1">
    <source>
        <dbReference type="SAM" id="Phobius"/>
    </source>
</evidence>
<evidence type="ECO:0000313" key="4">
    <source>
        <dbReference type="Proteomes" id="UP000198670"/>
    </source>
</evidence>
<keyword evidence="1" id="KW-0472">Membrane</keyword>
<feature type="transmembrane region" description="Helical" evidence="1">
    <location>
        <begin position="15"/>
        <end position="35"/>
    </location>
</feature>
<dbReference type="InterPro" id="IPR050640">
    <property type="entry name" value="Bact_2-comp_sensor_kinase"/>
</dbReference>
<feature type="domain" description="Signal transduction histidine kinase internal region" evidence="2">
    <location>
        <begin position="63"/>
        <end position="130"/>
    </location>
</feature>
<evidence type="ECO:0000259" key="2">
    <source>
        <dbReference type="Pfam" id="PF06580"/>
    </source>
</evidence>
<keyword evidence="3" id="KW-0808">Transferase</keyword>
<dbReference type="Proteomes" id="UP000198670">
    <property type="component" value="Unassembled WGS sequence"/>
</dbReference>
<dbReference type="GO" id="GO:0000155">
    <property type="term" value="F:phosphorelay sensor kinase activity"/>
    <property type="evidence" value="ECO:0007669"/>
    <property type="project" value="InterPro"/>
</dbReference>
<gene>
    <name evidence="3" type="ORF">SAMN05444682_103242</name>
</gene>
<sequence length="249" mass="28796">MDDLYVRMFNLPFSFVWFALLILCMVGIFICYRRLAESKKEIRRLNEKIDKSKMGATDAVADLFKYKLDPHLLKNALNAIQSHAYQSYYALDKLSNVLDYILYESDTRFVRLKEEIAFAENLIEINRLKISPLFDLHVRKKISETCGDLMIAPFISINPIENAFKHADIQSENSFISVIFEAKDDLFLLSVSNKIQPNIVGGGDQRGGLGNKAFKNRLDRIYDQQYRLTTETDGDAYQVRLEIKLHAEH</sequence>
<proteinExistence type="predicted"/>
<name>A0A1I3H6P4_9SPHI</name>
<evidence type="ECO:0000313" key="3">
    <source>
        <dbReference type="EMBL" id="SFI31384.1"/>
    </source>
</evidence>
<dbReference type="PANTHER" id="PTHR34220:SF7">
    <property type="entry name" value="SENSOR HISTIDINE KINASE YPDA"/>
    <property type="match status" value="1"/>
</dbReference>
<organism evidence="3 4">
    <name type="scientific">Parapedobacter indicus</name>
    <dbReference type="NCBI Taxonomy" id="1477437"/>
    <lineage>
        <taxon>Bacteria</taxon>
        <taxon>Pseudomonadati</taxon>
        <taxon>Bacteroidota</taxon>
        <taxon>Sphingobacteriia</taxon>
        <taxon>Sphingobacteriales</taxon>
        <taxon>Sphingobacteriaceae</taxon>
        <taxon>Parapedobacter</taxon>
    </lineage>
</organism>
<dbReference type="EMBL" id="FOQO01000003">
    <property type="protein sequence ID" value="SFI31384.1"/>
    <property type="molecule type" value="Genomic_DNA"/>
</dbReference>
<dbReference type="InterPro" id="IPR010559">
    <property type="entry name" value="Sig_transdc_His_kin_internal"/>
</dbReference>
<dbReference type="AlphaFoldDB" id="A0A1I3H6P4"/>
<dbReference type="Pfam" id="PF06580">
    <property type="entry name" value="His_kinase"/>
    <property type="match status" value="1"/>
</dbReference>
<keyword evidence="4" id="KW-1185">Reference proteome</keyword>
<accession>A0A1I3H6P4</accession>
<reference evidence="3 4" key="1">
    <citation type="submission" date="2016-10" db="EMBL/GenBank/DDBJ databases">
        <authorList>
            <person name="de Groot N.N."/>
        </authorList>
    </citation>
    <scope>NUCLEOTIDE SEQUENCE [LARGE SCALE GENOMIC DNA]</scope>
    <source>
        <strain evidence="3 4">RK1</strain>
    </source>
</reference>
<dbReference type="GO" id="GO:0016020">
    <property type="term" value="C:membrane"/>
    <property type="evidence" value="ECO:0007669"/>
    <property type="project" value="InterPro"/>
</dbReference>
<dbReference type="PANTHER" id="PTHR34220">
    <property type="entry name" value="SENSOR HISTIDINE KINASE YPDA"/>
    <property type="match status" value="1"/>
</dbReference>
<dbReference type="STRING" id="1477437.SAMN05444682_103242"/>
<keyword evidence="3" id="KW-0418">Kinase</keyword>
<protein>
    <submittedName>
        <fullName evidence="3">Histidine kinase</fullName>
    </submittedName>
</protein>